<sequence>MLIPIPVVLLDAYFETVPCNCVLINNVQGAYLAARHLIRSCKTQPGYLRSSYQISNFAERSSGFYKAIRASGMSSSRSIVHSLTPSMEGAYADMLEIIKNEEELASCYFADNDLIAVGAIKALKENGYRIPQDIGIVGFDNLPLGSVIEPALTTIHVPKQYMGEAAAQKLIDLLHTPGQPPTKTEVSTMLVKRGTV</sequence>
<keyword evidence="3" id="KW-0804">Transcription</keyword>
<evidence type="ECO:0000256" key="1">
    <source>
        <dbReference type="ARBA" id="ARBA00023015"/>
    </source>
</evidence>
<evidence type="ECO:0000259" key="4">
    <source>
        <dbReference type="Pfam" id="PF13377"/>
    </source>
</evidence>
<dbReference type="GO" id="GO:0000976">
    <property type="term" value="F:transcription cis-regulatory region binding"/>
    <property type="evidence" value="ECO:0007669"/>
    <property type="project" value="TreeGrafter"/>
</dbReference>
<dbReference type="PANTHER" id="PTHR30146:SF109">
    <property type="entry name" value="HTH-TYPE TRANSCRIPTIONAL REGULATOR GALS"/>
    <property type="match status" value="1"/>
</dbReference>
<evidence type="ECO:0000256" key="3">
    <source>
        <dbReference type="ARBA" id="ARBA00023163"/>
    </source>
</evidence>
<dbReference type="GO" id="GO:0003700">
    <property type="term" value="F:DNA-binding transcription factor activity"/>
    <property type="evidence" value="ECO:0007669"/>
    <property type="project" value="TreeGrafter"/>
</dbReference>
<reference evidence="5" key="1">
    <citation type="submission" date="2019-11" db="EMBL/GenBank/DDBJ databases">
        <authorList>
            <person name="Feng L."/>
        </authorList>
    </citation>
    <scope>NUCLEOTIDE SEQUENCE</scope>
    <source>
        <strain evidence="5">RgnavusLFYP19</strain>
    </source>
</reference>
<dbReference type="EMBL" id="CACRUK010000012">
    <property type="protein sequence ID" value="VYT88273.1"/>
    <property type="molecule type" value="Genomic_DNA"/>
</dbReference>
<dbReference type="InterPro" id="IPR046335">
    <property type="entry name" value="LacI/GalR-like_sensor"/>
</dbReference>
<evidence type="ECO:0000313" key="5">
    <source>
        <dbReference type="EMBL" id="VYT88273.1"/>
    </source>
</evidence>
<dbReference type="Pfam" id="PF13377">
    <property type="entry name" value="Peripla_BP_3"/>
    <property type="match status" value="1"/>
</dbReference>
<dbReference type="InterPro" id="IPR028082">
    <property type="entry name" value="Peripla_BP_I"/>
</dbReference>
<gene>
    <name evidence="5" type="primary">galS</name>
    <name evidence="5" type="ORF">RGLFYP19_00003</name>
</gene>
<name>A0A6N3AC31_MEDGN</name>
<dbReference type="PANTHER" id="PTHR30146">
    <property type="entry name" value="LACI-RELATED TRANSCRIPTIONAL REPRESSOR"/>
    <property type="match status" value="1"/>
</dbReference>
<dbReference type="Gene3D" id="3.40.50.2300">
    <property type="match status" value="2"/>
</dbReference>
<accession>A0A6N3AC31</accession>
<keyword evidence="1" id="KW-0805">Transcription regulation</keyword>
<proteinExistence type="predicted"/>
<dbReference type="SUPFAM" id="SSF53822">
    <property type="entry name" value="Periplasmic binding protein-like I"/>
    <property type="match status" value="1"/>
</dbReference>
<keyword evidence="2" id="KW-0238">DNA-binding</keyword>
<dbReference type="AlphaFoldDB" id="A0A6N3AC31"/>
<evidence type="ECO:0000256" key="2">
    <source>
        <dbReference type="ARBA" id="ARBA00023125"/>
    </source>
</evidence>
<organism evidence="5">
    <name type="scientific">Mediterraneibacter gnavus</name>
    <name type="common">Ruminococcus gnavus</name>
    <dbReference type="NCBI Taxonomy" id="33038"/>
    <lineage>
        <taxon>Bacteria</taxon>
        <taxon>Bacillati</taxon>
        <taxon>Bacillota</taxon>
        <taxon>Clostridia</taxon>
        <taxon>Lachnospirales</taxon>
        <taxon>Lachnospiraceae</taxon>
        <taxon>Mediterraneibacter</taxon>
    </lineage>
</organism>
<feature type="domain" description="Transcriptional regulator LacI/GalR-like sensor" evidence="4">
    <location>
        <begin position="35"/>
        <end position="196"/>
    </location>
</feature>
<protein>
    <submittedName>
        <fullName evidence="5">HTH-type transcriptional regulator GalS</fullName>
    </submittedName>
</protein>
<dbReference type="RefSeq" id="WP_243035484.1">
    <property type="nucleotide sequence ID" value="NZ_CACRUK010000012.1"/>
</dbReference>